<name>A0A7C3YS99_UNCW3</name>
<evidence type="ECO:0000313" key="2">
    <source>
        <dbReference type="EMBL" id="HGE98913.1"/>
    </source>
</evidence>
<dbReference type="NCBIfam" id="TIGR04183">
    <property type="entry name" value="Por_Secre_tail"/>
    <property type="match status" value="1"/>
</dbReference>
<dbReference type="InterPro" id="IPR026444">
    <property type="entry name" value="Secre_tail"/>
</dbReference>
<reference evidence="2" key="1">
    <citation type="journal article" date="2020" name="mSystems">
        <title>Genome- and Community-Level Interaction Insights into Carbon Utilization and Element Cycling Functions of Hydrothermarchaeota in Hydrothermal Sediment.</title>
        <authorList>
            <person name="Zhou Z."/>
            <person name="Liu Y."/>
            <person name="Xu W."/>
            <person name="Pan J."/>
            <person name="Luo Z.H."/>
            <person name="Li M."/>
        </authorList>
    </citation>
    <scope>NUCLEOTIDE SEQUENCE [LARGE SCALE GENOMIC DNA]</scope>
    <source>
        <strain evidence="2">SpSt-906</strain>
    </source>
</reference>
<dbReference type="EMBL" id="DTMQ01000014">
    <property type="protein sequence ID" value="HGE98913.1"/>
    <property type="molecule type" value="Genomic_DNA"/>
</dbReference>
<gene>
    <name evidence="2" type="ORF">ENX07_02420</name>
</gene>
<dbReference type="Gene3D" id="2.60.40.4070">
    <property type="match status" value="1"/>
</dbReference>
<feature type="domain" description="FlgD/Vpr Ig-like" evidence="1">
    <location>
        <begin position="171"/>
        <end position="222"/>
    </location>
</feature>
<protein>
    <submittedName>
        <fullName evidence="2">T9SS type A sorting domain-containing protein</fullName>
    </submittedName>
</protein>
<comment type="caution">
    <text evidence="2">The sequence shown here is derived from an EMBL/GenBank/DDBJ whole genome shotgun (WGS) entry which is preliminary data.</text>
</comment>
<sequence>MVVLSFAFCSLRNSFWSIGPSHNSYSLLDQNEWGYVWLPSDIGPGSDMTSTKGCSFSHFIYVSRGNNTKNVWCRKLGERRWRPITTEGLHHTVNEGGALCLAPPFPPFTTDWYALYLLVGGRQRAFYGIPASRIFTSEEGGGQSSEIEPLPFNLAIRPNPLNSKAIISFFLPEPEKLSLTIYDLSGRMVKNLFSGELPGGNHSFLWNRTDENGKEALPGIYFLLLKTRETQVVEKIIIR</sequence>
<proteinExistence type="predicted"/>
<dbReference type="InterPro" id="IPR025965">
    <property type="entry name" value="FlgD/Vpr_Ig-like"/>
</dbReference>
<dbReference type="AlphaFoldDB" id="A0A7C3YS99"/>
<accession>A0A7C3YS99</accession>
<evidence type="ECO:0000259" key="1">
    <source>
        <dbReference type="Pfam" id="PF13860"/>
    </source>
</evidence>
<organism evidence="2">
    <name type="scientific">candidate division WOR-3 bacterium</name>
    <dbReference type="NCBI Taxonomy" id="2052148"/>
    <lineage>
        <taxon>Bacteria</taxon>
        <taxon>Bacteria division WOR-3</taxon>
    </lineage>
</organism>
<dbReference type="Pfam" id="PF13860">
    <property type="entry name" value="FlgD_ig"/>
    <property type="match status" value="1"/>
</dbReference>